<comment type="cofactor">
    <cofactor evidence="9 10">
        <name>pyruvate</name>
        <dbReference type="ChEBI" id="CHEBI:15361"/>
    </cofactor>
    <text evidence="9 10">Binds 1 pyruvoyl group covalently per subunit.</text>
</comment>
<evidence type="ECO:0000256" key="3">
    <source>
        <dbReference type="ARBA" id="ARBA00022793"/>
    </source>
</evidence>
<dbReference type="InterPro" id="IPR009010">
    <property type="entry name" value="Asp_de-COase-like_dom_sf"/>
</dbReference>
<evidence type="ECO:0000256" key="12">
    <source>
        <dbReference type="PIRSR" id="PIRSR006246-3"/>
    </source>
</evidence>
<protein>
    <recommendedName>
        <fullName evidence="9">Aspartate 1-decarboxylase</fullName>
        <ecNumber evidence="9">4.1.1.11</ecNumber>
    </recommendedName>
    <alternativeName>
        <fullName evidence="9">Aspartate alpha-decarboxylase</fullName>
    </alternativeName>
    <component>
        <recommendedName>
            <fullName evidence="9">Aspartate 1-decarboxylase beta chain</fullName>
        </recommendedName>
    </component>
    <component>
        <recommendedName>
            <fullName evidence="9">Aspartate 1-decarboxylase alpha chain</fullName>
        </recommendedName>
    </component>
</protein>
<dbReference type="GO" id="GO:0015940">
    <property type="term" value="P:pantothenate biosynthetic process"/>
    <property type="evidence" value="ECO:0007669"/>
    <property type="project" value="UniProtKB-UniRule"/>
</dbReference>
<keyword evidence="6 9" id="KW-0456">Lyase</keyword>
<evidence type="ECO:0000256" key="2">
    <source>
        <dbReference type="ARBA" id="ARBA00022655"/>
    </source>
</evidence>
<dbReference type="GO" id="GO:0004068">
    <property type="term" value="F:aspartate 1-decarboxylase activity"/>
    <property type="evidence" value="ECO:0007669"/>
    <property type="project" value="UniProtKB-UniRule"/>
</dbReference>
<comment type="subcellular location">
    <subcellularLocation>
        <location evidence="9">Cytoplasm</location>
    </subcellularLocation>
</comment>
<evidence type="ECO:0000256" key="4">
    <source>
        <dbReference type="ARBA" id="ARBA00022813"/>
    </source>
</evidence>
<dbReference type="GO" id="GO:0005829">
    <property type="term" value="C:cytosol"/>
    <property type="evidence" value="ECO:0007669"/>
    <property type="project" value="TreeGrafter"/>
</dbReference>
<keyword evidence="2 9" id="KW-0566">Pantothenate biosynthesis</keyword>
<dbReference type="EC" id="4.1.1.11" evidence="9"/>
<dbReference type="AlphaFoldDB" id="A0A380FKC6"/>
<evidence type="ECO:0000313" key="14">
    <source>
        <dbReference type="EMBL" id="SUM33913.1"/>
    </source>
</evidence>
<comment type="catalytic activity">
    <reaction evidence="9">
        <text>L-aspartate + H(+) = beta-alanine + CO2</text>
        <dbReference type="Rhea" id="RHEA:19497"/>
        <dbReference type="ChEBI" id="CHEBI:15378"/>
        <dbReference type="ChEBI" id="CHEBI:16526"/>
        <dbReference type="ChEBI" id="CHEBI:29991"/>
        <dbReference type="ChEBI" id="CHEBI:57966"/>
        <dbReference type="EC" id="4.1.1.11"/>
    </reaction>
</comment>
<feature type="active site" description="Proton donor" evidence="9 10">
    <location>
        <position position="39"/>
    </location>
</feature>
<comment type="PTM">
    <text evidence="9 12">Is synthesized initially as an inactive proenzyme, which is activated by self-cleavage at a specific serine bond to produce a beta-subunit with a hydroxyl group at its C-terminus and an alpha-subunit with a pyruvoyl group at its N-terminus.</text>
</comment>
<evidence type="ECO:0000256" key="13">
    <source>
        <dbReference type="PIRSR" id="PIRSR006246-5"/>
    </source>
</evidence>
<dbReference type="InterPro" id="IPR003190">
    <property type="entry name" value="Asp_decarbox"/>
</dbReference>
<dbReference type="CDD" id="cd06919">
    <property type="entry name" value="Asp_decarbox"/>
    <property type="match status" value="1"/>
</dbReference>
<dbReference type="PIRSF" id="PIRSF006246">
    <property type="entry name" value="Asp_decarbox"/>
    <property type="match status" value="1"/>
</dbReference>
<dbReference type="HAMAP" id="MF_00446">
    <property type="entry name" value="PanD"/>
    <property type="match status" value="1"/>
</dbReference>
<dbReference type="GO" id="GO:0006523">
    <property type="term" value="P:alanine biosynthetic process"/>
    <property type="evidence" value="ECO:0007669"/>
    <property type="project" value="InterPro"/>
</dbReference>
<dbReference type="NCBIfam" id="TIGR00223">
    <property type="entry name" value="panD"/>
    <property type="match status" value="1"/>
</dbReference>
<keyword evidence="5 9" id="KW-0865">Zymogen</keyword>
<proteinExistence type="inferred from homology"/>
<dbReference type="Gene3D" id="2.40.40.20">
    <property type="match status" value="1"/>
</dbReference>
<organism evidence="14 15">
    <name type="scientific">Staphylococcus gallinarum</name>
    <dbReference type="NCBI Taxonomy" id="1293"/>
    <lineage>
        <taxon>Bacteria</taxon>
        <taxon>Bacillati</taxon>
        <taxon>Bacillota</taxon>
        <taxon>Bacilli</taxon>
        <taxon>Bacillales</taxon>
        <taxon>Staphylococcaceae</taxon>
        <taxon>Staphylococcus</taxon>
    </lineage>
</organism>
<dbReference type="Pfam" id="PF02261">
    <property type="entry name" value="Asp_decarbox"/>
    <property type="match status" value="1"/>
</dbReference>
<evidence type="ECO:0000256" key="5">
    <source>
        <dbReference type="ARBA" id="ARBA00023145"/>
    </source>
</evidence>
<feature type="chain" id="PRO_5017108733" description="Aspartate 1-decarboxylase alpha chain" evidence="9 13">
    <location>
        <begin position="6"/>
        <end position="109"/>
    </location>
</feature>
<dbReference type="UniPathway" id="UPA00028">
    <property type="reaction ID" value="UER00002"/>
</dbReference>
<dbReference type="Proteomes" id="UP000255277">
    <property type="component" value="Unassembled WGS sequence"/>
</dbReference>
<comment type="similarity">
    <text evidence="9">Belongs to the PanD family.</text>
</comment>
<dbReference type="EMBL" id="UHDK01000001">
    <property type="protein sequence ID" value="SUM33913.1"/>
    <property type="molecule type" value="Genomic_DNA"/>
</dbReference>
<keyword evidence="8 9" id="KW-0670">Pyruvate</keyword>
<dbReference type="PANTHER" id="PTHR21012">
    <property type="entry name" value="ASPARTATE 1-DECARBOXYLASE"/>
    <property type="match status" value="1"/>
</dbReference>
<evidence type="ECO:0000256" key="6">
    <source>
        <dbReference type="ARBA" id="ARBA00023239"/>
    </source>
</evidence>
<evidence type="ECO:0000256" key="1">
    <source>
        <dbReference type="ARBA" id="ARBA00022490"/>
    </source>
</evidence>
<evidence type="ECO:0000256" key="9">
    <source>
        <dbReference type="HAMAP-Rule" id="MF_00446"/>
    </source>
</evidence>
<evidence type="ECO:0000256" key="10">
    <source>
        <dbReference type="PIRSR" id="PIRSR006246-1"/>
    </source>
</evidence>
<dbReference type="SUPFAM" id="SSF50692">
    <property type="entry name" value="ADC-like"/>
    <property type="match status" value="1"/>
</dbReference>
<dbReference type="PANTHER" id="PTHR21012:SF0">
    <property type="entry name" value="ASPARTATE 1-DECARBOXYLASE"/>
    <property type="match status" value="1"/>
</dbReference>
<accession>A0A380FKC6</accession>
<comment type="function">
    <text evidence="9">Catalyzes the pyruvoyl-dependent decarboxylation of aspartate to produce beta-alanine.</text>
</comment>
<evidence type="ECO:0000256" key="11">
    <source>
        <dbReference type="PIRSR" id="PIRSR006246-2"/>
    </source>
</evidence>
<feature type="binding site" evidence="9 11">
    <location>
        <position position="38"/>
    </location>
    <ligand>
        <name>substrate</name>
    </ligand>
</feature>
<keyword evidence="4 9" id="KW-0068">Autocatalytic cleavage</keyword>
<keyword evidence="7 9" id="KW-0704">Schiff base</keyword>
<gene>
    <name evidence="9 14" type="primary">panD</name>
    <name evidence="14" type="ORF">NCTC12195_03391</name>
</gene>
<comment type="pathway">
    <text evidence="9">Cofactor biosynthesis; (R)-pantothenate biosynthesis; beta-alanine from L-aspartate: step 1/1.</text>
</comment>
<feature type="binding site" evidence="9 11">
    <location>
        <begin position="54"/>
        <end position="56"/>
    </location>
    <ligand>
        <name>substrate</name>
    </ligand>
</feature>
<evidence type="ECO:0000256" key="7">
    <source>
        <dbReference type="ARBA" id="ARBA00023270"/>
    </source>
</evidence>
<reference evidence="14 15" key="1">
    <citation type="submission" date="2018-06" db="EMBL/GenBank/DDBJ databases">
        <authorList>
            <consortium name="Pathogen Informatics"/>
            <person name="Doyle S."/>
        </authorList>
    </citation>
    <scope>NUCLEOTIDE SEQUENCE [LARGE SCALE GENOMIC DNA]</scope>
    <source>
        <strain evidence="14 15">NCTC12195</strain>
    </source>
</reference>
<sequence length="109" mass="12231">MNYVGSITIDKDILDAVDILANEKVAIVNNNNGARFETYVIEGERGSGKICLNGAASRLVEVDDVVIIMTYAQLNEEEIEHHEPKVAVLNEYNEITQMLHEKENQTILE</sequence>
<keyword evidence="1 9" id="KW-0963">Cytoplasm</keyword>
<feature type="active site" description="Schiff-base intermediate with substrate; via pyruvic acid" evidence="9 10">
    <location>
        <position position="6"/>
    </location>
</feature>
<keyword evidence="3 9" id="KW-0210">Decarboxylase</keyword>
<evidence type="ECO:0000256" key="8">
    <source>
        <dbReference type="ARBA" id="ARBA00023317"/>
    </source>
</evidence>
<comment type="subunit">
    <text evidence="9">Heterooctamer of four alpha and four beta subunits.</text>
</comment>
<name>A0A380FKC6_STAGA</name>
<dbReference type="STRING" id="1293.SH09_12970"/>
<feature type="modified residue" description="Pyruvic acid (Ser)" evidence="9 12">
    <location>
        <position position="6"/>
    </location>
</feature>
<evidence type="ECO:0000313" key="15">
    <source>
        <dbReference type="Proteomes" id="UP000255277"/>
    </source>
</evidence>
<feature type="chain" id="PRO_5017108734" description="Aspartate 1-decarboxylase beta chain" evidence="9 13">
    <location>
        <begin position="1"/>
        <end position="5"/>
    </location>
</feature>